<proteinExistence type="inferred from homology"/>
<dbReference type="STRING" id="61635.BN85306980"/>
<name>U4KSX9_9MOLU</name>
<gene>
    <name evidence="8" type="ORF">BN85306980</name>
</gene>
<dbReference type="Pfam" id="PF02608">
    <property type="entry name" value="Bmp"/>
    <property type="match status" value="1"/>
</dbReference>
<comment type="similarity">
    <text evidence="2">Belongs to the BMP lipoprotein family.</text>
</comment>
<evidence type="ECO:0000256" key="3">
    <source>
        <dbReference type="ARBA" id="ARBA00022475"/>
    </source>
</evidence>
<evidence type="ECO:0000259" key="7">
    <source>
        <dbReference type="Pfam" id="PF02608"/>
    </source>
</evidence>
<dbReference type="InterPro" id="IPR050957">
    <property type="entry name" value="BMP_lipoprotein"/>
</dbReference>
<evidence type="ECO:0000256" key="5">
    <source>
        <dbReference type="ARBA" id="ARBA00023136"/>
    </source>
</evidence>
<evidence type="ECO:0000256" key="4">
    <source>
        <dbReference type="ARBA" id="ARBA00022729"/>
    </source>
</evidence>
<dbReference type="PANTHER" id="PTHR34296">
    <property type="entry name" value="TRANSCRIPTIONAL ACTIVATOR PROTEIN MED"/>
    <property type="match status" value="1"/>
</dbReference>
<dbReference type="CDD" id="cd06354">
    <property type="entry name" value="PBP1_PrnA-like"/>
    <property type="match status" value="1"/>
</dbReference>
<dbReference type="AlphaFoldDB" id="U4KSX9"/>
<dbReference type="Proteomes" id="UP000032737">
    <property type="component" value="Chromosome"/>
</dbReference>
<keyword evidence="9" id="KW-1185">Reference proteome</keyword>
<dbReference type="OrthoDB" id="9769871at2"/>
<keyword evidence="3" id="KW-1003">Cell membrane</keyword>
<reference evidence="8 9" key="1">
    <citation type="journal article" date="2013" name="J. Mol. Microbiol. Biotechnol.">
        <title>Analysis of the Complete Genomes of Acholeplasma brassicae , A. palmae and A. laidlawii and Their Comparison to the Obligate Parasites from ' Candidatus Phytoplasma'.</title>
        <authorList>
            <person name="Kube M."/>
            <person name="Siewert C."/>
            <person name="Migdoll A.M."/>
            <person name="Duduk B."/>
            <person name="Holz S."/>
            <person name="Rabus R."/>
            <person name="Seemuller E."/>
            <person name="Mitrovic J."/>
            <person name="Muller I."/>
            <person name="Buttner C."/>
            <person name="Reinhardt R."/>
        </authorList>
    </citation>
    <scope>NUCLEOTIDE SEQUENCE [LARGE SCALE GENOMIC DNA]</scope>
    <source>
        <strain evidence="9">0502</strain>
    </source>
</reference>
<organism evidence="8 9">
    <name type="scientific">Acholeplasma brassicae</name>
    <dbReference type="NCBI Taxonomy" id="61635"/>
    <lineage>
        <taxon>Bacteria</taxon>
        <taxon>Bacillati</taxon>
        <taxon>Mycoplasmatota</taxon>
        <taxon>Mollicutes</taxon>
        <taxon>Acholeplasmatales</taxon>
        <taxon>Acholeplasmataceae</taxon>
        <taxon>Acholeplasma</taxon>
    </lineage>
</organism>
<dbReference type="KEGG" id="abra:BN85306980"/>
<sequence length="355" mass="37647">MKKTFLIQKNQKIVLITDKGDITDKSFNQGSYEGVKAYGDKNDIEYAYLKPQDATDADYIVAIEQAIADGATIIVTPGYLFEPAVNEMQVDYPNVKFILLDGSPANVEGGKIEKNVYSVFYAEEQSGFLAGYASVKDGFRKLGFMGGMAVPAVQRFGHGFVQGAAAAAKELGLAEGAVTIDYLYTGDFKATPDVQAAAATMYNAGVEVIFACGGAVGQSVMAAAAGASNETVKKYVIGVDVDQSFDSSTVITSATKNLAASVEQALEALFETGNWDKDFGGKSVVLDASRDGVSLPMANSKFRTFTEADYKVIFDKLVAGTVEVDNTIGAFGDDGSASKQFETTEAKVNVIKFGS</sequence>
<keyword evidence="5" id="KW-0472">Membrane</keyword>
<dbReference type="PANTHER" id="PTHR34296:SF2">
    <property type="entry name" value="ABC TRANSPORTER GUANOSINE-BINDING PROTEIN NUPN"/>
    <property type="match status" value="1"/>
</dbReference>
<evidence type="ECO:0000256" key="2">
    <source>
        <dbReference type="ARBA" id="ARBA00008610"/>
    </source>
</evidence>
<comment type="subcellular location">
    <subcellularLocation>
        <location evidence="1">Cell membrane</location>
        <topology evidence="1">Lipid-anchor</topology>
    </subcellularLocation>
</comment>
<evidence type="ECO:0000313" key="8">
    <source>
        <dbReference type="EMBL" id="CCV65719.1"/>
    </source>
</evidence>
<dbReference type="EMBL" id="FO681348">
    <property type="protein sequence ID" value="CCV65719.1"/>
    <property type="molecule type" value="Genomic_DNA"/>
</dbReference>
<dbReference type="HOGENOM" id="CLU_038813_0_2_14"/>
<evidence type="ECO:0000256" key="6">
    <source>
        <dbReference type="ARBA" id="ARBA00023288"/>
    </source>
</evidence>
<dbReference type="RefSeq" id="WP_030004578.1">
    <property type="nucleotide sequence ID" value="NC_022549.1"/>
</dbReference>
<keyword evidence="6 8" id="KW-0449">Lipoprotein</keyword>
<protein>
    <submittedName>
        <fullName evidence="8">Similar to membrane lipoprotein TmpC</fullName>
    </submittedName>
</protein>
<accession>U4KSX9</accession>
<evidence type="ECO:0000313" key="9">
    <source>
        <dbReference type="Proteomes" id="UP000032737"/>
    </source>
</evidence>
<dbReference type="InterPro" id="IPR028082">
    <property type="entry name" value="Peripla_BP_I"/>
</dbReference>
<dbReference type="InterPro" id="IPR003760">
    <property type="entry name" value="PnrA-like"/>
</dbReference>
<dbReference type="Gene3D" id="3.40.50.2300">
    <property type="match status" value="2"/>
</dbReference>
<keyword evidence="4" id="KW-0732">Signal</keyword>
<dbReference type="GO" id="GO:0005886">
    <property type="term" value="C:plasma membrane"/>
    <property type="evidence" value="ECO:0007669"/>
    <property type="project" value="UniProtKB-SubCell"/>
</dbReference>
<dbReference type="SUPFAM" id="SSF53822">
    <property type="entry name" value="Periplasmic binding protein-like I"/>
    <property type="match status" value="1"/>
</dbReference>
<evidence type="ECO:0000256" key="1">
    <source>
        <dbReference type="ARBA" id="ARBA00004193"/>
    </source>
</evidence>
<feature type="domain" description="ABC transporter substrate-binding protein PnrA-like" evidence="7">
    <location>
        <begin position="14"/>
        <end position="310"/>
    </location>
</feature>